<protein>
    <recommendedName>
        <fullName evidence="4">Transmembrane protein</fullName>
    </recommendedName>
</protein>
<organism evidence="2 3">
    <name type="scientific">Phocaeicola vulgatus</name>
    <name type="common">Bacteroides vulgatus</name>
    <dbReference type="NCBI Taxonomy" id="821"/>
    <lineage>
        <taxon>Bacteria</taxon>
        <taxon>Pseudomonadati</taxon>
        <taxon>Bacteroidota</taxon>
        <taxon>Bacteroidia</taxon>
        <taxon>Bacteroidales</taxon>
        <taxon>Bacteroidaceae</taxon>
        <taxon>Phocaeicola</taxon>
    </lineage>
</organism>
<dbReference type="AlphaFoldDB" id="A0A5P3AX35"/>
<dbReference type="EMBL" id="CP043529">
    <property type="protein sequence ID" value="QEW37378.1"/>
    <property type="molecule type" value="Genomic_DNA"/>
</dbReference>
<gene>
    <name evidence="2" type="ORF">VIC01_02965</name>
</gene>
<accession>A0A5P3AX35</accession>
<evidence type="ECO:0008006" key="4">
    <source>
        <dbReference type="Google" id="ProtNLM"/>
    </source>
</evidence>
<reference evidence="2 3" key="1">
    <citation type="submission" date="2019-09" db="EMBL/GenBank/DDBJ databases">
        <title>Commensal-derived Metabolites Govern Vibrio cholerae Pathogenesis in Host.</title>
        <authorList>
            <person name="Yoon S.S."/>
            <person name="Yoon M.Y."/>
        </authorList>
    </citation>
    <scope>NUCLEOTIDE SEQUENCE [LARGE SCALE GENOMIC DNA]</scope>
    <source>
        <strain evidence="2 3">VIC01</strain>
    </source>
</reference>
<feature type="transmembrane region" description="Helical" evidence="1">
    <location>
        <begin position="44"/>
        <end position="62"/>
    </location>
</feature>
<dbReference type="Proteomes" id="UP000326091">
    <property type="component" value="Chromosome"/>
</dbReference>
<keyword evidence="1" id="KW-1133">Transmembrane helix</keyword>
<name>A0A5P3AX35_PHOVU</name>
<feature type="transmembrane region" description="Helical" evidence="1">
    <location>
        <begin position="125"/>
        <end position="150"/>
    </location>
</feature>
<dbReference type="RefSeq" id="WP_151061819.1">
    <property type="nucleotide sequence ID" value="NZ_CP043529.1"/>
</dbReference>
<proteinExistence type="predicted"/>
<sequence>MNKDRIEQNKRRLFLPLALLYLFWIESGVIDPCSATPGYDDSGVIAWVSFPFVAGMLLSWCLHEYNITSTAKYLISALLPTIILSVSALTVTYFLYRMEIELRDTEMWNFIYDAGCYQDAEPQKLLWFTAISIVFYLLINLFFHTISYLYKQNTRLWNNKQ</sequence>
<feature type="transmembrane region" description="Helical" evidence="1">
    <location>
        <begin position="74"/>
        <end position="96"/>
    </location>
</feature>
<keyword evidence="1" id="KW-0472">Membrane</keyword>
<keyword evidence="1" id="KW-0812">Transmembrane</keyword>
<evidence type="ECO:0000313" key="3">
    <source>
        <dbReference type="Proteomes" id="UP000326091"/>
    </source>
</evidence>
<evidence type="ECO:0000256" key="1">
    <source>
        <dbReference type="SAM" id="Phobius"/>
    </source>
</evidence>
<evidence type="ECO:0000313" key="2">
    <source>
        <dbReference type="EMBL" id="QEW37378.1"/>
    </source>
</evidence>